<dbReference type="PANTHER" id="PTHR43244:SF1">
    <property type="entry name" value="5,10-METHYLENETETRAHYDROMETHANOPTERIN REDUCTASE"/>
    <property type="match status" value="1"/>
</dbReference>
<feature type="domain" description="Luciferase-like" evidence="2">
    <location>
        <begin position="7"/>
        <end position="307"/>
    </location>
</feature>
<dbReference type="Proteomes" id="UP001500301">
    <property type="component" value="Unassembled WGS sequence"/>
</dbReference>
<sequence length="339" mass="35021">MTPIFSARVGGHPGAHGVRGVVEKAMAAEAAGFDQVWTGNDFLGEPGIVTLAAIAMKTSRIKFGSGVLDPVTLHPGQIAQIATGLQEISGGRFLLGIGAGSDVYFSRAGITPALKAAPRTREAVVTIRELLAGRSPLGTPYAGAGWSDQAMLRVAHPTPIYVGGLGPRMLAVAGAFADGALSLCLPPRHVRAVTRQIAEANAAAGRTMEDFDLAACVWASISDDRAAARRILAAHIAEYSGSLAPAALAANGMDVAEFEHTQSLMDQGRVAEAIDSVTDSMLGLGIVGGVDEVIEQCGQLIDSGVRHISFGPPMGTDPLGSLRLIGEKVLPALRSQFDA</sequence>
<dbReference type="InterPro" id="IPR050564">
    <property type="entry name" value="F420-G6PD/mer"/>
</dbReference>
<reference evidence="4" key="1">
    <citation type="journal article" date="2019" name="Int. J. Syst. Evol. Microbiol.">
        <title>The Global Catalogue of Microorganisms (GCM) 10K type strain sequencing project: providing services to taxonomists for standard genome sequencing and annotation.</title>
        <authorList>
            <consortium name="The Broad Institute Genomics Platform"/>
            <consortium name="The Broad Institute Genome Sequencing Center for Infectious Disease"/>
            <person name="Wu L."/>
            <person name="Ma J."/>
        </authorList>
    </citation>
    <scope>NUCLEOTIDE SEQUENCE [LARGE SCALE GENOMIC DNA]</scope>
    <source>
        <strain evidence="4">JCM 17460</strain>
    </source>
</reference>
<evidence type="ECO:0000313" key="4">
    <source>
        <dbReference type="Proteomes" id="UP001500301"/>
    </source>
</evidence>
<comment type="caution">
    <text evidence="3">The sequence shown here is derived from an EMBL/GenBank/DDBJ whole genome shotgun (WGS) entry which is preliminary data.</text>
</comment>
<dbReference type="EMBL" id="BAABBB010000007">
    <property type="protein sequence ID" value="GAA3525995.1"/>
    <property type="molecule type" value="Genomic_DNA"/>
</dbReference>
<accession>A0ABP6V4G4</accession>
<keyword evidence="1" id="KW-0560">Oxidoreductase</keyword>
<dbReference type="Pfam" id="PF00296">
    <property type="entry name" value="Bac_luciferase"/>
    <property type="match status" value="1"/>
</dbReference>
<gene>
    <name evidence="3" type="primary">mer</name>
    <name evidence="3" type="ORF">GCM10022263_13440</name>
</gene>
<dbReference type="RefSeq" id="WP_218233971.1">
    <property type="nucleotide sequence ID" value="NZ_BAABBB010000007.1"/>
</dbReference>
<evidence type="ECO:0000256" key="1">
    <source>
        <dbReference type="ARBA" id="ARBA00023002"/>
    </source>
</evidence>
<name>A0ABP6V4G4_9ACTN</name>
<protein>
    <submittedName>
        <fullName evidence="3">5,10-methylenetetrahydromethanopterin reductase</fullName>
    </submittedName>
</protein>
<evidence type="ECO:0000313" key="3">
    <source>
        <dbReference type="EMBL" id="GAA3525995.1"/>
    </source>
</evidence>
<dbReference type="PANTHER" id="PTHR43244">
    <property type="match status" value="1"/>
</dbReference>
<proteinExistence type="predicted"/>
<dbReference type="InterPro" id="IPR011251">
    <property type="entry name" value="Luciferase-like_dom"/>
</dbReference>
<keyword evidence="4" id="KW-1185">Reference proteome</keyword>
<organism evidence="3 4">
    <name type="scientific">Nocardioides daeguensis</name>
    <dbReference type="NCBI Taxonomy" id="908359"/>
    <lineage>
        <taxon>Bacteria</taxon>
        <taxon>Bacillati</taxon>
        <taxon>Actinomycetota</taxon>
        <taxon>Actinomycetes</taxon>
        <taxon>Propionibacteriales</taxon>
        <taxon>Nocardioidaceae</taxon>
        <taxon>Nocardioides</taxon>
    </lineage>
</organism>
<evidence type="ECO:0000259" key="2">
    <source>
        <dbReference type="Pfam" id="PF00296"/>
    </source>
</evidence>